<dbReference type="RefSeq" id="WP_206254224.1">
    <property type="nucleotide sequence ID" value="NZ_CP071060.1"/>
</dbReference>
<dbReference type="InterPro" id="IPR000182">
    <property type="entry name" value="GNAT_dom"/>
</dbReference>
<organism evidence="2 3">
    <name type="scientific">Niveibacterium microcysteis</name>
    <dbReference type="NCBI Taxonomy" id="2811415"/>
    <lineage>
        <taxon>Bacteria</taxon>
        <taxon>Pseudomonadati</taxon>
        <taxon>Pseudomonadota</taxon>
        <taxon>Betaproteobacteria</taxon>
        <taxon>Rhodocyclales</taxon>
        <taxon>Rhodocyclaceae</taxon>
        <taxon>Niveibacterium</taxon>
    </lineage>
</organism>
<keyword evidence="3" id="KW-1185">Reference proteome</keyword>
<dbReference type="Gene3D" id="3.40.630.30">
    <property type="match status" value="1"/>
</dbReference>
<dbReference type="EMBL" id="CP071060">
    <property type="protein sequence ID" value="QSI76568.1"/>
    <property type="molecule type" value="Genomic_DNA"/>
</dbReference>
<protein>
    <submittedName>
        <fullName evidence="2">GNAT family N-acetyltransferase</fullName>
    </submittedName>
</protein>
<gene>
    <name evidence="2" type="ORF">JY500_19240</name>
</gene>
<accession>A0ABX7M4A0</accession>
<proteinExistence type="predicted"/>
<feature type="domain" description="N-acetyltransferase" evidence="1">
    <location>
        <begin position="4"/>
        <end position="131"/>
    </location>
</feature>
<name>A0ABX7M4A0_9RHOO</name>
<evidence type="ECO:0000313" key="2">
    <source>
        <dbReference type="EMBL" id="QSI76568.1"/>
    </source>
</evidence>
<dbReference type="Proteomes" id="UP000663570">
    <property type="component" value="Chromosome"/>
</dbReference>
<dbReference type="InterPro" id="IPR016181">
    <property type="entry name" value="Acyl_CoA_acyltransferase"/>
</dbReference>
<dbReference type="NCBIfam" id="NF040501">
    <property type="entry name" value="resist_ArsN2"/>
    <property type="match status" value="1"/>
</dbReference>
<dbReference type="SUPFAM" id="SSF55729">
    <property type="entry name" value="Acyl-CoA N-acyltransferases (Nat)"/>
    <property type="match status" value="1"/>
</dbReference>
<evidence type="ECO:0000313" key="3">
    <source>
        <dbReference type="Proteomes" id="UP000663570"/>
    </source>
</evidence>
<dbReference type="Pfam" id="PF13508">
    <property type="entry name" value="Acetyltransf_7"/>
    <property type="match status" value="1"/>
</dbReference>
<evidence type="ECO:0000259" key="1">
    <source>
        <dbReference type="PROSITE" id="PS51186"/>
    </source>
</evidence>
<dbReference type="CDD" id="cd04301">
    <property type="entry name" value="NAT_SF"/>
    <property type="match status" value="1"/>
</dbReference>
<reference evidence="2 3" key="1">
    <citation type="submission" date="2021-02" db="EMBL/GenBank/DDBJ databases">
        <title>Niveibacterium changnyeongensis HC41.</title>
        <authorList>
            <person name="Kang M."/>
        </authorList>
    </citation>
    <scope>NUCLEOTIDE SEQUENCE [LARGE SCALE GENOMIC DNA]</scope>
    <source>
        <strain evidence="2 3">HC41</strain>
    </source>
</reference>
<dbReference type="PROSITE" id="PS51186">
    <property type="entry name" value="GNAT"/>
    <property type="match status" value="1"/>
</dbReference>
<sequence>MNTLSIRRANAQDWPAVAALLARNKLPRDGAEAHIDDFFVATLDGGIIGVAGTEMRGSVALLRSVSIDAAHQNGGLGSRLVRHVLADAAARGVQDIYLLTTSAADYFPRLGFAVARREDVPTALLASAEFQGACPCSAKLMHRRLGNALAKPRIADAVNT</sequence>